<dbReference type="Proteomes" id="UP000730618">
    <property type="component" value="Unassembled WGS sequence"/>
</dbReference>
<keyword evidence="2" id="KW-1185">Reference proteome</keyword>
<dbReference type="RefSeq" id="WP_218099121.1">
    <property type="nucleotide sequence ID" value="NZ_CAJVCE010000007.1"/>
</dbReference>
<organism evidence="1 2">
    <name type="scientific">Paenibacillus allorhizosphaerae</name>
    <dbReference type="NCBI Taxonomy" id="2849866"/>
    <lineage>
        <taxon>Bacteria</taxon>
        <taxon>Bacillati</taxon>
        <taxon>Bacillota</taxon>
        <taxon>Bacilli</taxon>
        <taxon>Bacillales</taxon>
        <taxon>Paenibacillaceae</taxon>
        <taxon>Paenibacillus</taxon>
    </lineage>
</organism>
<evidence type="ECO:0008006" key="3">
    <source>
        <dbReference type="Google" id="ProtNLM"/>
    </source>
</evidence>
<proteinExistence type="predicted"/>
<dbReference type="Pfam" id="PF01547">
    <property type="entry name" value="SBP_bac_1"/>
    <property type="match status" value="1"/>
</dbReference>
<name>A0ABN7TK03_9BACL</name>
<protein>
    <recommendedName>
        <fullName evidence="3">Extracellular solute-binding protein</fullName>
    </recommendedName>
</protein>
<evidence type="ECO:0000313" key="2">
    <source>
        <dbReference type="Proteomes" id="UP000730618"/>
    </source>
</evidence>
<dbReference type="InterPro" id="IPR050490">
    <property type="entry name" value="Bact_solute-bd_prot1"/>
</dbReference>
<dbReference type="PANTHER" id="PTHR43649">
    <property type="entry name" value="ARABINOSE-BINDING PROTEIN-RELATED"/>
    <property type="match status" value="1"/>
</dbReference>
<gene>
    <name evidence="1" type="ORF">PAECIP111802_02779</name>
</gene>
<accession>A0ABN7TK03</accession>
<sequence>MIGTTMYRFTVSSMLVTTLLITGCSTQNAPGKSGEGGNVKKDPVELVVYHPFPADWPEEDFFKTFGDPIQKKFPHITLKFINSGKTQELITSGQKIDIVYASIGASQAHLLDWGLESDISPEIKKFNFDLSRLDPAMVDAARKVTGGKGIYGIPVYVPPSAIYYNKDLFDKFGVPYPKDGMTWDELFELSKKMTRNDSGTQYYGLGSSYGHLATMNQMSIPLVGPDKTATFDKDERWKTFVDNLIRFYRVPGFEVFKTGDLSESAERNRFFKNRNISMFLATTALHNEKEVQDMNFDIASFPVFKDAPQAGPQPYPAYFYITSQAEKRDDAFEAIAYLTSDEFQLKNVKDGKFLSALTNKSIRAQFGTENSLYKGKNVKALQPENYSLLGAYSKYTATASGELNTGIRDAIVNKKDTNTLLREAAERANKKIQELEAAAAAKK</sequence>
<dbReference type="PANTHER" id="PTHR43649:SF12">
    <property type="entry name" value="DIACETYLCHITOBIOSE BINDING PROTEIN DASA"/>
    <property type="match status" value="1"/>
</dbReference>
<reference evidence="1 2" key="1">
    <citation type="submission" date="2021-06" db="EMBL/GenBank/DDBJ databases">
        <authorList>
            <person name="Criscuolo A."/>
        </authorList>
    </citation>
    <scope>NUCLEOTIDE SEQUENCE [LARGE SCALE GENOMIC DNA]</scope>
    <source>
        <strain evidence="2">CIP 111802</strain>
    </source>
</reference>
<comment type="caution">
    <text evidence="1">The sequence shown here is derived from an EMBL/GenBank/DDBJ whole genome shotgun (WGS) entry which is preliminary data.</text>
</comment>
<dbReference type="EMBL" id="CAJVCE010000007">
    <property type="protein sequence ID" value="CAG7641793.1"/>
    <property type="molecule type" value="Genomic_DNA"/>
</dbReference>
<dbReference type="InterPro" id="IPR006059">
    <property type="entry name" value="SBP"/>
</dbReference>
<evidence type="ECO:0000313" key="1">
    <source>
        <dbReference type="EMBL" id="CAG7641793.1"/>
    </source>
</evidence>